<accession>A0A8K0L8Z0</accession>
<name>A0A8K0L8Z0_9PEZI</name>
<reference evidence="1" key="1">
    <citation type="submission" date="2021-07" db="EMBL/GenBank/DDBJ databases">
        <title>Elsinoe batatas strain:CRI-CJ2 Genome sequencing and assembly.</title>
        <authorList>
            <person name="Huang L."/>
        </authorList>
    </citation>
    <scope>NUCLEOTIDE SEQUENCE</scope>
    <source>
        <strain evidence="1">CRI-CJ2</strain>
    </source>
</reference>
<comment type="caution">
    <text evidence="1">The sequence shown here is derived from an EMBL/GenBank/DDBJ whole genome shotgun (WGS) entry which is preliminary data.</text>
</comment>
<dbReference type="AlphaFoldDB" id="A0A8K0L8Z0"/>
<dbReference type="Proteomes" id="UP000809789">
    <property type="component" value="Unassembled WGS sequence"/>
</dbReference>
<evidence type="ECO:0000313" key="2">
    <source>
        <dbReference type="Proteomes" id="UP000809789"/>
    </source>
</evidence>
<proteinExistence type="predicted"/>
<keyword evidence="2" id="KW-1185">Reference proteome</keyword>
<organism evidence="1 2">
    <name type="scientific">Elsinoe batatas</name>
    <dbReference type="NCBI Taxonomy" id="2601811"/>
    <lineage>
        <taxon>Eukaryota</taxon>
        <taxon>Fungi</taxon>
        <taxon>Dikarya</taxon>
        <taxon>Ascomycota</taxon>
        <taxon>Pezizomycotina</taxon>
        <taxon>Dothideomycetes</taxon>
        <taxon>Dothideomycetidae</taxon>
        <taxon>Myriangiales</taxon>
        <taxon>Elsinoaceae</taxon>
        <taxon>Elsinoe</taxon>
    </lineage>
</organism>
<protein>
    <submittedName>
        <fullName evidence="1">Uncharacterized protein</fullName>
    </submittedName>
</protein>
<gene>
    <name evidence="1" type="ORF">KVT40_002318</name>
</gene>
<dbReference type="EMBL" id="JAESVG020000002">
    <property type="protein sequence ID" value="KAG8630699.1"/>
    <property type="molecule type" value="Genomic_DNA"/>
</dbReference>
<sequence length="83" mass="9362">MHASGRSYLSQLRCLAIALPFDYCITAQQSEMYHRIGVDTIASLCRRETQPHCSLPRIFLLRLLLLSSVCTRLFAGIEDMAST</sequence>
<evidence type="ECO:0000313" key="1">
    <source>
        <dbReference type="EMBL" id="KAG8630699.1"/>
    </source>
</evidence>
<dbReference type="OrthoDB" id="10438361at2759"/>